<dbReference type="EMBL" id="LFZO01000294">
    <property type="protein sequence ID" value="KXT09976.1"/>
    <property type="molecule type" value="Genomic_DNA"/>
</dbReference>
<name>A0A139I5L3_9PEZI</name>
<evidence type="ECO:0000313" key="3">
    <source>
        <dbReference type="Proteomes" id="UP000073492"/>
    </source>
</evidence>
<feature type="compositionally biased region" description="Basic and acidic residues" evidence="1">
    <location>
        <begin position="9"/>
        <end position="19"/>
    </location>
</feature>
<evidence type="ECO:0000256" key="1">
    <source>
        <dbReference type="SAM" id="MobiDB-lite"/>
    </source>
</evidence>
<comment type="caution">
    <text evidence="2">The sequence shown here is derived from an EMBL/GenBank/DDBJ whole genome shotgun (WGS) entry which is preliminary data.</text>
</comment>
<dbReference type="Proteomes" id="UP000073492">
    <property type="component" value="Unassembled WGS sequence"/>
</dbReference>
<keyword evidence="3" id="KW-1185">Reference proteome</keyword>
<evidence type="ECO:0000313" key="2">
    <source>
        <dbReference type="EMBL" id="KXT09976.1"/>
    </source>
</evidence>
<feature type="region of interest" description="Disordered" evidence="1">
    <location>
        <begin position="1"/>
        <end position="21"/>
    </location>
</feature>
<protein>
    <submittedName>
        <fullName evidence="2">Uncharacterized protein</fullName>
    </submittedName>
</protein>
<organism evidence="2 3">
    <name type="scientific">Pseudocercospora musae</name>
    <dbReference type="NCBI Taxonomy" id="113226"/>
    <lineage>
        <taxon>Eukaryota</taxon>
        <taxon>Fungi</taxon>
        <taxon>Dikarya</taxon>
        <taxon>Ascomycota</taxon>
        <taxon>Pezizomycotina</taxon>
        <taxon>Dothideomycetes</taxon>
        <taxon>Dothideomycetidae</taxon>
        <taxon>Mycosphaerellales</taxon>
        <taxon>Mycosphaerellaceae</taxon>
        <taxon>Pseudocercospora</taxon>
    </lineage>
</organism>
<gene>
    <name evidence="2" type="ORF">AC579_7075</name>
</gene>
<reference evidence="2 3" key="1">
    <citation type="submission" date="2015-07" db="EMBL/GenBank/DDBJ databases">
        <title>Comparative genomics of the Sigatoka disease complex on banana suggests a link between parallel evolutionary changes in Pseudocercospora fijiensis and Pseudocercospora eumusae and increased virulence on the banana host.</title>
        <authorList>
            <person name="Chang T.-C."/>
            <person name="Salvucci A."/>
            <person name="Crous P.W."/>
            <person name="Stergiopoulos I."/>
        </authorList>
    </citation>
    <scope>NUCLEOTIDE SEQUENCE [LARGE SCALE GENOMIC DNA]</scope>
    <source>
        <strain evidence="2 3">CBS 116634</strain>
    </source>
</reference>
<sequence length="159" mass="18290">MFEACTQSRTREQRERDETQAMYRHRGQSPYFIDEERIRSEPESSIFRNRKVSEPLEAMGSGKLSHLGVCIVLRPYKYGSLELKTDDLVIAFDETSHQCLCKVTLCPLGDMIPVFRIYQTSEGYKNLAWSWTPETEVAVGIASEIKWKTPRPIAIVPSE</sequence>
<proteinExistence type="predicted"/>
<dbReference type="AlphaFoldDB" id="A0A139I5L3"/>
<accession>A0A139I5L3</accession>